<name>A0ABS6VWZ8_9GAMM</name>
<dbReference type="RefSeq" id="WP_219044383.1">
    <property type="nucleotide sequence ID" value="NZ_JAHWDQ010000004.1"/>
</dbReference>
<sequence length="261" mass="30289">MNKDYEENGYVVFKSFVRENDLKKLRETATQFHQSWKRKNAQFYAEKAVNSAYLTAKEHLKNDERESFFKFIGSAKFMDVVTSIMGDRPTFMNTQLFFDPVNESQKNYWHRDPQYHMSIDEQKQALLGPNVVHFRIPLSDEPGIELIPGTHRRWDKDDELDVRLERNGRKNHENLSTGKAVELDAGDLLIFSANMIHRGIYGMDRMSLDILFCDPVPELVKFVDSNCLPDSDIMERLENADAFKSAIEIKTNNKAMHATST</sequence>
<keyword evidence="1" id="KW-0560">Oxidoreductase</keyword>
<evidence type="ECO:0000313" key="2">
    <source>
        <dbReference type="Proteomes" id="UP001166291"/>
    </source>
</evidence>
<protein>
    <submittedName>
        <fullName evidence="1">Phytanoyl-CoA dioxygenase family protein</fullName>
    </submittedName>
</protein>
<dbReference type="PANTHER" id="PTHR40470:SF1">
    <property type="entry name" value="PHYTANOYL-COA DIOXYGENASE FAMILY PROTEIN (AFU_ORTHOLOGUE AFUA_2G15850)"/>
    <property type="match status" value="1"/>
</dbReference>
<proteinExistence type="predicted"/>
<evidence type="ECO:0000313" key="1">
    <source>
        <dbReference type="EMBL" id="MBW2942146.1"/>
    </source>
</evidence>
<accession>A0ABS6VWZ8</accession>
<comment type="caution">
    <text evidence="1">The sequence shown here is derived from an EMBL/GenBank/DDBJ whole genome shotgun (WGS) entry which is preliminary data.</text>
</comment>
<gene>
    <name evidence="1" type="ORF">KXJ70_15220</name>
</gene>
<organism evidence="1 2">
    <name type="scientific">Zhongshania aquimaris</name>
    <dbReference type="NCBI Taxonomy" id="2857107"/>
    <lineage>
        <taxon>Bacteria</taxon>
        <taxon>Pseudomonadati</taxon>
        <taxon>Pseudomonadota</taxon>
        <taxon>Gammaproteobacteria</taxon>
        <taxon>Cellvibrionales</taxon>
        <taxon>Spongiibacteraceae</taxon>
        <taxon>Zhongshania</taxon>
    </lineage>
</organism>
<dbReference type="EMBL" id="JAHWDQ010000004">
    <property type="protein sequence ID" value="MBW2942146.1"/>
    <property type="molecule type" value="Genomic_DNA"/>
</dbReference>
<dbReference type="Proteomes" id="UP001166291">
    <property type="component" value="Unassembled WGS sequence"/>
</dbReference>
<reference evidence="1" key="1">
    <citation type="submission" date="2021-07" db="EMBL/GenBank/DDBJ databases">
        <title>Zhongshania sp. CAU 1632 isolated from seawater.</title>
        <authorList>
            <person name="Kim W."/>
        </authorList>
    </citation>
    <scope>NUCLEOTIDE SEQUENCE</scope>
    <source>
        <strain evidence="1">CAU 1632</strain>
    </source>
</reference>
<dbReference type="Pfam" id="PF05721">
    <property type="entry name" value="PhyH"/>
    <property type="match status" value="1"/>
</dbReference>
<keyword evidence="1" id="KW-0223">Dioxygenase</keyword>
<dbReference type="InterPro" id="IPR008775">
    <property type="entry name" value="Phytyl_CoA_dOase-like"/>
</dbReference>
<dbReference type="PANTHER" id="PTHR40470">
    <property type="entry name" value="PHYTANOYL-COA DIOXYGENASE FAMILY PROTEIN (AFU_ORTHOLOGUE AFUA_2G15850)"/>
    <property type="match status" value="1"/>
</dbReference>
<dbReference type="GO" id="GO:0051213">
    <property type="term" value="F:dioxygenase activity"/>
    <property type="evidence" value="ECO:0007669"/>
    <property type="project" value="UniProtKB-KW"/>
</dbReference>
<keyword evidence="2" id="KW-1185">Reference proteome</keyword>